<dbReference type="SMART" id="SM00448">
    <property type="entry name" value="REC"/>
    <property type="match status" value="1"/>
</dbReference>
<keyword evidence="5" id="KW-0418">Kinase</keyword>
<dbReference type="Gene3D" id="3.40.50.2300">
    <property type="match status" value="1"/>
</dbReference>
<dbReference type="PANTHER" id="PTHR43047">
    <property type="entry name" value="TWO-COMPONENT HISTIDINE PROTEIN KINASE"/>
    <property type="match status" value="1"/>
</dbReference>
<dbReference type="PRINTS" id="PR00344">
    <property type="entry name" value="BCTRLSENSOR"/>
</dbReference>
<dbReference type="SUPFAM" id="SSF55781">
    <property type="entry name" value="GAF domain-like"/>
    <property type="match status" value="1"/>
</dbReference>
<dbReference type="InterPro" id="IPR005467">
    <property type="entry name" value="His_kinase_dom"/>
</dbReference>
<comment type="caution">
    <text evidence="10">The sequence shown here is derived from an EMBL/GenBank/DDBJ whole genome shotgun (WGS) entry which is preliminary data.</text>
</comment>
<feature type="domain" description="PAS" evidence="9">
    <location>
        <begin position="400"/>
        <end position="471"/>
    </location>
</feature>
<dbReference type="RefSeq" id="WP_212215635.1">
    <property type="nucleotide sequence ID" value="NZ_JAGUCO010000004.1"/>
</dbReference>
<dbReference type="Pfam" id="PF08448">
    <property type="entry name" value="PAS_4"/>
    <property type="match status" value="1"/>
</dbReference>
<dbReference type="EMBL" id="JAGUCO010000004">
    <property type="protein sequence ID" value="MBS2098394.1"/>
    <property type="molecule type" value="Genomic_DNA"/>
</dbReference>
<sequence>MTNDKEREFSRLEAENKRLKRLITRMHQGIWGIRKNGEDFGSKEPEEQLPLYISSVLVSQIPFEDRINKVLKALGSFAEVSRIYIFENWDDNKRMRNTYEWCNDGVLPQIEALQDISYNDFPHWEKMLTKDGIIKASDIRKLPAELYDFLAEQSIESILVIPLYVNSTFFGFIGFDECSYHRDWLAHEFDLLKLASRLISNAYENEINQKQIVKNSNDQKLLLDISRLLVSKLSFTEKIDGSIEKVANHFKLKQIMVYENGDGNGHCSLTNIYQPRTSVNLDESSIQLLSYKNDLPGWMEAFKQQGVFCSATAPLQHRTANTLYNYFPNNIITAVPIQSKDAFWGFIVTVAQQTCESHNETAFSTVADMMAGAYERENANLKLKQNHNEILTINREIEKKEAFLQNLLSSAPVGIVLVRNRKIEFINSAIMQTSGYLKEELIGSPLSDFYYQNEENTEKINAFYKEIDEGGIGTFEVTLRDKIGDPVELRIIGKQMPDNNKDMCYLLISEDISIIKEAQKNLQESEIQNQKIIESTIDGIFIFNTDNDLVFANASGLKMLGYEFDELANIELEQIFPSHIYHTRFKEAMNEIMCGNDYIGDVQLLDKNNEVIHAEIYATSIQLKGIEHAYFSLHNISRRKRKEEELKQSEHKFRALTENSPDHIIRIDRKGTLSFCNAAFLKDFSLQLENCIGKKITELETLPHSFVSGLNNAIGDVLISKTITPIELEFVNKGQMYAFDWTITPETDEQNNLSSLLMVGRNFTLRKRAEQELIIAKEKAESADNLKSAFLANMSHEIRTPLNAIVGFTNLLNEEFISDEEKQEYIQIINTSSENLMSLINDIVDLAKIESGELSIHIQESNPDEFLKKLFTIYEKRMDPDSKKHLKFYLHLPENSEQYLVPCDLKRLNQVFINLIGNAFKFTSKGFIEMGYEKEDNQLRFYVRDTGIGISPEKQAIIFDPFRQEEEDTSKYYGGTGLGLSISKRLIEAMNSQLELSSEKNKGSEFSFCLPIGVQKSEPVVKKIPKPEKKVDIDIPLNISWPDKIVLLVDATSTAQLQMRKNLEQTKITLISARTPNSARELLLKRNDIDLVLMDTNMPGLNAEEFIQSIRKMKISIPFIAQSTEFDQKKLSTLISSGFNDIIGKPIQKEELLQKINIALNGIHKSQLN</sequence>
<dbReference type="EC" id="2.7.13.3" evidence="2"/>
<dbReference type="SUPFAM" id="SSF55785">
    <property type="entry name" value="PYP-like sensor domain (PAS domain)"/>
    <property type="match status" value="3"/>
</dbReference>
<name>A0ABS5JV83_9BACT</name>
<evidence type="ECO:0000259" key="8">
    <source>
        <dbReference type="PROSITE" id="PS50110"/>
    </source>
</evidence>
<keyword evidence="4" id="KW-0808">Transferase</keyword>
<proteinExistence type="predicted"/>
<dbReference type="InterPro" id="IPR035965">
    <property type="entry name" value="PAS-like_dom_sf"/>
</dbReference>
<feature type="domain" description="Response regulatory" evidence="8">
    <location>
        <begin position="1045"/>
        <end position="1160"/>
    </location>
</feature>
<dbReference type="InterPro" id="IPR000014">
    <property type="entry name" value="PAS"/>
</dbReference>
<dbReference type="InterPro" id="IPR036097">
    <property type="entry name" value="HisK_dim/P_sf"/>
</dbReference>
<dbReference type="Pfam" id="PF00072">
    <property type="entry name" value="Response_reg"/>
    <property type="match status" value="1"/>
</dbReference>
<feature type="domain" description="Histidine kinase" evidence="7">
    <location>
        <begin position="793"/>
        <end position="1014"/>
    </location>
</feature>
<dbReference type="CDD" id="cd16922">
    <property type="entry name" value="HATPase_EvgS-ArcB-TorS-like"/>
    <property type="match status" value="1"/>
</dbReference>
<dbReference type="CDD" id="cd00130">
    <property type="entry name" value="PAS"/>
    <property type="match status" value="3"/>
</dbReference>
<dbReference type="PROSITE" id="PS50110">
    <property type="entry name" value="RESPONSE_REGULATORY"/>
    <property type="match status" value="1"/>
</dbReference>
<dbReference type="SMART" id="SM00388">
    <property type="entry name" value="HisKA"/>
    <property type="match status" value="1"/>
</dbReference>
<evidence type="ECO:0000313" key="10">
    <source>
        <dbReference type="EMBL" id="MBS2098394.1"/>
    </source>
</evidence>
<keyword evidence="3 6" id="KW-0597">Phosphoprotein</keyword>
<evidence type="ECO:0000313" key="11">
    <source>
        <dbReference type="Proteomes" id="UP000708576"/>
    </source>
</evidence>
<dbReference type="PROSITE" id="PS50112">
    <property type="entry name" value="PAS"/>
    <property type="match status" value="3"/>
</dbReference>
<evidence type="ECO:0000259" key="7">
    <source>
        <dbReference type="PROSITE" id="PS50109"/>
    </source>
</evidence>
<protein>
    <recommendedName>
        <fullName evidence="2">histidine kinase</fullName>
        <ecNumber evidence="2">2.7.13.3</ecNumber>
    </recommendedName>
</protein>
<dbReference type="Gene3D" id="3.30.450.20">
    <property type="entry name" value="PAS domain"/>
    <property type="match status" value="3"/>
</dbReference>
<evidence type="ECO:0000256" key="2">
    <source>
        <dbReference type="ARBA" id="ARBA00012438"/>
    </source>
</evidence>
<dbReference type="Pfam" id="PF00512">
    <property type="entry name" value="HisKA"/>
    <property type="match status" value="1"/>
</dbReference>
<dbReference type="InterPro" id="IPR003661">
    <property type="entry name" value="HisK_dim/P_dom"/>
</dbReference>
<dbReference type="InterPro" id="IPR001789">
    <property type="entry name" value="Sig_transdc_resp-reg_receiver"/>
</dbReference>
<feature type="modified residue" description="4-aspartylphosphate" evidence="6">
    <location>
        <position position="1095"/>
    </location>
</feature>
<feature type="domain" description="PAS" evidence="9">
    <location>
        <begin position="525"/>
        <end position="567"/>
    </location>
</feature>
<dbReference type="SUPFAM" id="SSF47384">
    <property type="entry name" value="Homodimeric domain of signal transducing histidine kinase"/>
    <property type="match status" value="1"/>
</dbReference>
<dbReference type="SUPFAM" id="SSF52172">
    <property type="entry name" value="CheY-like"/>
    <property type="match status" value="1"/>
</dbReference>
<dbReference type="InterPro" id="IPR029016">
    <property type="entry name" value="GAF-like_dom_sf"/>
</dbReference>
<dbReference type="Proteomes" id="UP000708576">
    <property type="component" value="Unassembled WGS sequence"/>
</dbReference>
<evidence type="ECO:0000256" key="5">
    <source>
        <dbReference type="ARBA" id="ARBA00022777"/>
    </source>
</evidence>
<dbReference type="Gene3D" id="1.10.287.130">
    <property type="match status" value="1"/>
</dbReference>
<dbReference type="SUPFAM" id="SSF55874">
    <property type="entry name" value="ATPase domain of HSP90 chaperone/DNA topoisomerase II/histidine kinase"/>
    <property type="match status" value="1"/>
</dbReference>
<dbReference type="PROSITE" id="PS50109">
    <property type="entry name" value="HIS_KIN"/>
    <property type="match status" value="1"/>
</dbReference>
<dbReference type="CDD" id="cd00082">
    <property type="entry name" value="HisKA"/>
    <property type="match status" value="1"/>
</dbReference>
<evidence type="ECO:0000256" key="1">
    <source>
        <dbReference type="ARBA" id="ARBA00000085"/>
    </source>
</evidence>
<dbReference type="InterPro" id="IPR011006">
    <property type="entry name" value="CheY-like_superfamily"/>
</dbReference>
<accession>A0ABS5JV83</accession>
<evidence type="ECO:0000256" key="6">
    <source>
        <dbReference type="PROSITE-ProRule" id="PRU00169"/>
    </source>
</evidence>
<comment type="catalytic activity">
    <reaction evidence="1">
        <text>ATP + protein L-histidine = ADP + protein N-phospho-L-histidine.</text>
        <dbReference type="EC" id="2.7.13.3"/>
    </reaction>
</comment>
<evidence type="ECO:0000256" key="4">
    <source>
        <dbReference type="ARBA" id="ARBA00022679"/>
    </source>
</evidence>
<feature type="domain" description="PAS" evidence="9">
    <location>
        <begin position="649"/>
        <end position="699"/>
    </location>
</feature>
<reference evidence="10 11" key="1">
    <citation type="journal article" date="2015" name="Int. J. Syst. Evol. Microbiol.">
        <title>Carboxylicivirga linearis sp. nov., isolated from a sea cucumber culture pond.</title>
        <authorList>
            <person name="Wang F.Q."/>
            <person name="Zhou Y.X."/>
            <person name="Lin X.Z."/>
            <person name="Chen G.J."/>
            <person name="Du Z.J."/>
        </authorList>
    </citation>
    <scope>NUCLEOTIDE SEQUENCE [LARGE SCALE GENOMIC DNA]</scope>
    <source>
        <strain evidence="10 11">FB218</strain>
    </source>
</reference>
<dbReference type="InterPro" id="IPR004358">
    <property type="entry name" value="Sig_transdc_His_kin-like_C"/>
</dbReference>
<dbReference type="Pfam" id="PF13426">
    <property type="entry name" value="PAS_9"/>
    <property type="match status" value="2"/>
</dbReference>
<gene>
    <name evidence="10" type="ORF">KEM10_08895</name>
</gene>
<dbReference type="InterPro" id="IPR036890">
    <property type="entry name" value="HATPase_C_sf"/>
</dbReference>
<dbReference type="Gene3D" id="3.30.450.40">
    <property type="match status" value="1"/>
</dbReference>
<dbReference type="InterPro" id="IPR003594">
    <property type="entry name" value="HATPase_dom"/>
</dbReference>
<dbReference type="Gene3D" id="3.30.565.10">
    <property type="entry name" value="Histidine kinase-like ATPase, C-terminal domain"/>
    <property type="match status" value="1"/>
</dbReference>
<dbReference type="SMART" id="SM00387">
    <property type="entry name" value="HATPase_c"/>
    <property type="match status" value="1"/>
</dbReference>
<evidence type="ECO:0000259" key="9">
    <source>
        <dbReference type="PROSITE" id="PS50112"/>
    </source>
</evidence>
<evidence type="ECO:0000256" key="3">
    <source>
        <dbReference type="ARBA" id="ARBA00022553"/>
    </source>
</evidence>
<keyword evidence="11" id="KW-1185">Reference proteome</keyword>
<dbReference type="Pfam" id="PF02518">
    <property type="entry name" value="HATPase_c"/>
    <property type="match status" value="1"/>
</dbReference>
<organism evidence="10 11">
    <name type="scientific">Carboxylicivirga linearis</name>
    <dbReference type="NCBI Taxonomy" id="1628157"/>
    <lineage>
        <taxon>Bacteria</taxon>
        <taxon>Pseudomonadati</taxon>
        <taxon>Bacteroidota</taxon>
        <taxon>Bacteroidia</taxon>
        <taxon>Marinilabiliales</taxon>
        <taxon>Marinilabiliaceae</taxon>
        <taxon>Carboxylicivirga</taxon>
    </lineage>
</organism>
<dbReference type="NCBIfam" id="TIGR00229">
    <property type="entry name" value="sensory_box"/>
    <property type="match status" value="3"/>
</dbReference>
<dbReference type="SMART" id="SM00091">
    <property type="entry name" value="PAS"/>
    <property type="match status" value="3"/>
</dbReference>
<dbReference type="InterPro" id="IPR013656">
    <property type="entry name" value="PAS_4"/>
</dbReference>